<sequence length="238" mass="27861">MTAPPRWTDGIIFELIHYYQENPVLWCTKNVNYRNKKIKDQLYQTLSQKIDISVEEIKKKFCNLRTQFSKEQAKVVASCSSATTPNDVYVPGWNFYKVLTFLRDGPEYKECPSNVEVVYNSIPELTLEVDDARETENQDSESNSSVHDRPSDYYNPYSTPLPSLRKKRRRNEEADTTFNGRSFRGPESPSEIRKQMNSNEAFGVFVAKELDTIEDSYLVDETKFRIHEMLYKAKRKSY</sequence>
<comment type="caution">
    <text evidence="3">The sequence shown here is derived from an EMBL/GenBank/DDBJ whole genome shotgun (WGS) entry which is preliminary data.</text>
</comment>
<dbReference type="AlphaFoldDB" id="A0AAV6TVQ8"/>
<dbReference type="InterPro" id="IPR006578">
    <property type="entry name" value="MADF-dom"/>
</dbReference>
<dbReference type="EMBL" id="JAFNEN010000951">
    <property type="protein sequence ID" value="KAG8175746.1"/>
    <property type="molecule type" value="Genomic_DNA"/>
</dbReference>
<gene>
    <name evidence="3" type="ORF">JTE90_028031</name>
</gene>
<evidence type="ECO:0000256" key="1">
    <source>
        <dbReference type="SAM" id="MobiDB-lite"/>
    </source>
</evidence>
<dbReference type="Pfam" id="PF10545">
    <property type="entry name" value="MADF_DNA_bdg"/>
    <property type="match status" value="1"/>
</dbReference>
<protein>
    <recommendedName>
        <fullName evidence="2">MADF domain-containing protein</fullName>
    </recommendedName>
</protein>
<dbReference type="PANTHER" id="PTHR21505:SF12">
    <property type="entry name" value="MADF DOMAIN-CONTAINING PROTEIN-RELATED"/>
    <property type="match status" value="1"/>
</dbReference>
<dbReference type="Proteomes" id="UP000827092">
    <property type="component" value="Unassembled WGS sequence"/>
</dbReference>
<organism evidence="3 4">
    <name type="scientific">Oedothorax gibbosus</name>
    <dbReference type="NCBI Taxonomy" id="931172"/>
    <lineage>
        <taxon>Eukaryota</taxon>
        <taxon>Metazoa</taxon>
        <taxon>Ecdysozoa</taxon>
        <taxon>Arthropoda</taxon>
        <taxon>Chelicerata</taxon>
        <taxon>Arachnida</taxon>
        <taxon>Araneae</taxon>
        <taxon>Araneomorphae</taxon>
        <taxon>Entelegynae</taxon>
        <taxon>Araneoidea</taxon>
        <taxon>Linyphiidae</taxon>
        <taxon>Erigoninae</taxon>
        <taxon>Oedothorax</taxon>
    </lineage>
</organism>
<name>A0AAV6TVQ8_9ARAC</name>
<proteinExistence type="predicted"/>
<accession>A0AAV6TVQ8</accession>
<evidence type="ECO:0000259" key="2">
    <source>
        <dbReference type="PROSITE" id="PS51029"/>
    </source>
</evidence>
<feature type="region of interest" description="Disordered" evidence="1">
    <location>
        <begin position="133"/>
        <end position="192"/>
    </location>
</feature>
<dbReference type="SMART" id="SM00595">
    <property type="entry name" value="MADF"/>
    <property type="match status" value="1"/>
</dbReference>
<reference evidence="3 4" key="1">
    <citation type="journal article" date="2022" name="Nat. Ecol. Evol.">
        <title>A masculinizing supergene underlies an exaggerated male reproductive morph in a spider.</title>
        <authorList>
            <person name="Hendrickx F."/>
            <person name="De Corte Z."/>
            <person name="Sonet G."/>
            <person name="Van Belleghem S.M."/>
            <person name="Kostlbacher S."/>
            <person name="Vangestel C."/>
        </authorList>
    </citation>
    <scope>NUCLEOTIDE SEQUENCE [LARGE SCALE GENOMIC DNA]</scope>
    <source>
        <strain evidence="3">W744_W776</strain>
    </source>
</reference>
<evidence type="ECO:0000313" key="3">
    <source>
        <dbReference type="EMBL" id="KAG8175746.1"/>
    </source>
</evidence>
<feature type="domain" description="MADF" evidence="2">
    <location>
        <begin position="14"/>
        <end position="107"/>
    </location>
</feature>
<dbReference type="PANTHER" id="PTHR21505">
    <property type="entry name" value="MADF DOMAIN-CONTAINING PROTEIN-RELATED"/>
    <property type="match status" value="1"/>
</dbReference>
<dbReference type="PROSITE" id="PS51029">
    <property type="entry name" value="MADF"/>
    <property type="match status" value="1"/>
</dbReference>
<evidence type="ECO:0000313" key="4">
    <source>
        <dbReference type="Proteomes" id="UP000827092"/>
    </source>
</evidence>
<keyword evidence="4" id="KW-1185">Reference proteome</keyword>